<comment type="caution">
    <text evidence="1">The sequence shown here is derived from an EMBL/GenBank/DDBJ whole genome shotgun (WGS) entry which is preliminary data.</text>
</comment>
<gene>
    <name evidence="1" type="ORF">TPAB3V08_LOCUS13456</name>
</gene>
<reference evidence="1" key="1">
    <citation type="submission" date="2021-03" db="EMBL/GenBank/DDBJ databases">
        <authorList>
            <person name="Tran Van P."/>
        </authorList>
    </citation>
    <scope>NUCLEOTIDE SEQUENCE</scope>
</reference>
<accession>A0ABN7PHC8</accession>
<keyword evidence="2" id="KW-1185">Reference proteome</keyword>
<name>A0ABN7PHC8_TIMPD</name>
<dbReference type="Proteomes" id="UP001153148">
    <property type="component" value="Unassembled WGS sequence"/>
</dbReference>
<proteinExistence type="predicted"/>
<evidence type="ECO:0008006" key="3">
    <source>
        <dbReference type="Google" id="ProtNLM"/>
    </source>
</evidence>
<evidence type="ECO:0000313" key="1">
    <source>
        <dbReference type="EMBL" id="CAG2066513.1"/>
    </source>
</evidence>
<dbReference type="SUPFAM" id="SSF57850">
    <property type="entry name" value="RING/U-box"/>
    <property type="match status" value="1"/>
</dbReference>
<protein>
    <recommendedName>
        <fullName evidence="3">RBR-type E3 ubiquitin transferase</fullName>
    </recommendedName>
</protein>
<sequence length="61" mass="7159">MEISESRVGIACPECSEPMHPNDIRMILNDKTQYEKYEDFMVRRVLAVDPDTRWCPAPDCR</sequence>
<evidence type="ECO:0000313" key="2">
    <source>
        <dbReference type="Proteomes" id="UP001153148"/>
    </source>
</evidence>
<organism evidence="1 2">
    <name type="scientific">Timema podura</name>
    <name type="common">Walking stick</name>
    <dbReference type="NCBI Taxonomy" id="61482"/>
    <lineage>
        <taxon>Eukaryota</taxon>
        <taxon>Metazoa</taxon>
        <taxon>Ecdysozoa</taxon>
        <taxon>Arthropoda</taxon>
        <taxon>Hexapoda</taxon>
        <taxon>Insecta</taxon>
        <taxon>Pterygota</taxon>
        <taxon>Neoptera</taxon>
        <taxon>Polyneoptera</taxon>
        <taxon>Phasmatodea</taxon>
        <taxon>Timematodea</taxon>
        <taxon>Timematoidea</taxon>
        <taxon>Timematidae</taxon>
        <taxon>Timema</taxon>
    </lineage>
</organism>
<dbReference type="EMBL" id="CAJPIN010055165">
    <property type="protein sequence ID" value="CAG2066513.1"/>
    <property type="molecule type" value="Genomic_DNA"/>
</dbReference>